<reference evidence="3 4" key="1">
    <citation type="submission" date="2023-06" db="EMBL/GenBank/DDBJ databases">
        <title>Cellulomonas sp. MW9 Whole genome sequence.</title>
        <authorList>
            <person name="Park S."/>
        </authorList>
    </citation>
    <scope>NUCLEOTIDE SEQUENCE [LARGE SCALE GENOMIC DNA]</scope>
    <source>
        <strain evidence="3 4">MW9</strain>
    </source>
</reference>
<gene>
    <name evidence="3" type="ORF">QRT05_02525</name>
</gene>
<proteinExistence type="predicted"/>
<dbReference type="EMBL" id="JAUCGR010000001">
    <property type="protein sequence ID" value="MDM7830195.1"/>
    <property type="molecule type" value="Genomic_DNA"/>
</dbReference>
<accession>A0ABT7S3K0</accession>
<feature type="chain" id="PRO_5046941955" description="Lipoprotein" evidence="2">
    <location>
        <begin position="20"/>
        <end position="165"/>
    </location>
</feature>
<comment type="caution">
    <text evidence="3">The sequence shown here is derived from an EMBL/GenBank/DDBJ whole genome shotgun (WGS) entry which is preliminary data.</text>
</comment>
<dbReference type="RefSeq" id="WP_289444971.1">
    <property type="nucleotide sequence ID" value="NZ_JAUCGR010000001.1"/>
</dbReference>
<keyword evidence="2" id="KW-0732">Signal</keyword>
<dbReference type="Proteomes" id="UP001321453">
    <property type="component" value="Unassembled WGS sequence"/>
</dbReference>
<dbReference type="PROSITE" id="PS51257">
    <property type="entry name" value="PROKAR_LIPOPROTEIN"/>
    <property type="match status" value="1"/>
</dbReference>
<evidence type="ECO:0000256" key="2">
    <source>
        <dbReference type="SAM" id="SignalP"/>
    </source>
</evidence>
<keyword evidence="4" id="KW-1185">Reference proteome</keyword>
<evidence type="ECO:0008006" key="5">
    <source>
        <dbReference type="Google" id="ProtNLM"/>
    </source>
</evidence>
<name>A0ABT7S3K0_9CELL</name>
<evidence type="ECO:0000313" key="4">
    <source>
        <dbReference type="Proteomes" id="UP001321453"/>
    </source>
</evidence>
<sequence>MNRPARILAAAVLAASALAACSSGGDDSAGPSSSSSATPSAASTQSAPAPATEPNLTLACGRFYNGGDSSLKVRIATVAPAMDAQDAGTPLTDDQLAELGEIDASILLAVKVSPAPLADAYTAIHERIAGAVAAADSGEKNTATLDLPKQVAVIDTECAPEGFGS</sequence>
<protein>
    <recommendedName>
        <fullName evidence="5">Lipoprotein</fullName>
    </recommendedName>
</protein>
<feature type="signal peptide" evidence="2">
    <location>
        <begin position="1"/>
        <end position="19"/>
    </location>
</feature>
<organism evidence="3 4">
    <name type="scientific">Cellulomonas edaphi</name>
    <dbReference type="NCBI Taxonomy" id="3053468"/>
    <lineage>
        <taxon>Bacteria</taxon>
        <taxon>Bacillati</taxon>
        <taxon>Actinomycetota</taxon>
        <taxon>Actinomycetes</taxon>
        <taxon>Micrococcales</taxon>
        <taxon>Cellulomonadaceae</taxon>
        <taxon>Cellulomonas</taxon>
    </lineage>
</organism>
<evidence type="ECO:0000313" key="3">
    <source>
        <dbReference type="EMBL" id="MDM7830195.1"/>
    </source>
</evidence>
<feature type="region of interest" description="Disordered" evidence="1">
    <location>
        <begin position="24"/>
        <end position="52"/>
    </location>
</feature>
<evidence type="ECO:0000256" key="1">
    <source>
        <dbReference type="SAM" id="MobiDB-lite"/>
    </source>
</evidence>